<dbReference type="Pfam" id="PF24098">
    <property type="entry name" value="DUF7380"/>
    <property type="match status" value="1"/>
</dbReference>
<dbReference type="Gene3D" id="1.25.40.10">
    <property type="entry name" value="Tetratricopeptide repeat domain"/>
    <property type="match status" value="1"/>
</dbReference>
<reference evidence="3 4" key="1">
    <citation type="submission" date="2018-08" db="EMBL/GenBank/DDBJ databases">
        <title>Genomic Encyclopedia of Type Strains, Phase III (KMG-III): the genomes of soil and plant-associated and newly described type strains.</title>
        <authorList>
            <person name="Whitman W."/>
        </authorList>
    </citation>
    <scope>NUCLEOTIDE SEQUENCE [LARGE SCALE GENOMIC DNA]</scope>
    <source>
        <strain evidence="3 4">CECT 7375</strain>
    </source>
</reference>
<evidence type="ECO:0000313" key="3">
    <source>
        <dbReference type="EMBL" id="REG83794.1"/>
    </source>
</evidence>
<sequence>MTNSNELYARDEFVACGWSYDIKAENHYGYSSVMRSLEESAKEKLESGLEEQGKILKLLSRTASMMLSPTSLNEPFKPYFQDFQAGRRSPLPEDFTEDELKFFGEILADVTEPWLKSRLADLLWLCKKPRNPDHAKVAIDSYISHGLDSDTWHRDVNDCWERAARLCMQLREFDRLDIIKNQLFAAFRLEYSNCKFMALWLSELMDKLNIDSDFKEEIASRLFNSGNDLMVLGDFNSARSYYELSAKKYKQSDDENGWLESLVALANCFEREADSRAAGSNMVANSFYENAIQAYRRIPTKHRDSYNVSEKIDGIRKKISVTGRESLGEMGLVKTPGVDLSNTIEASKSHVSGKQSVEEVLMYFAGLSSAPNYNALRSSAQESMQDSLISSLFGSTQMSSDGRVVGRTPPMNLNTGEGDQNNEAVLNRQVQQYFGIETQLVVEGKILPALRQILLEHRVTKELLQALCHHSPIVPDDRAQLLGHALWLGFEHDFGISIHLLCPQVEHIVRMKLKEAGAHTSNIDRNGIEHENGLSTLMELPQASQVFGEDFCFELKSIFTDSLGGNLRNEVAHGLLSDNSSSSISTVYAWWMILRVVVHSLVVIDEANE</sequence>
<name>A0A3E0DLY7_9GAMM</name>
<dbReference type="Proteomes" id="UP000256542">
    <property type="component" value="Unassembled WGS sequence"/>
</dbReference>
<organism evidence="3 4">
    <name type="scientific">Marinomonas pollencensis</name>
    <dbReference type="NCBI Taxonomy" id="491954"/>
    <lineage>
        <taxon>Bacteria</taxon>
        <taxon>Pseudomonadati</taxon>
        <taxon>Pseudomonadota</taxon>
        <taxon>Gammaproteobacteria</taxon>
        <taxon>Oceanospirillales</taxon>
        <taxon>Oceanospirillaceae</taxon>
        <taxon>Marinomonas</taxon>
    </lineage>
</organism>
<evidence type="ECO:0000259" key="1">
    <source>
        <dbReference type="Pfam" id="PF13910"/>
    </source>
</evidence>
<dbReference type="AlphaFoldDB" id="A0A3E0DLY7"/>
<dbReference type="InterPro" id="IPR011990">
    <property type="entry name" value="TPR-like_helical_dom_sf"/>
</dbReference>
<accession>A0A3E0DLY7</accession>
<dbReference type="Pfam" id="PF13910">
    <property type="entry name" value="DUF4209"/>
    <property type="match status" value="1"/>
</dbReference>
<evidence type="ECO:0000313" key="4">
    <source>
        <dbReference type="Proteomes" id="UP000256542"/>
    </source>
</evidence>
<feature type="domain" description="DUF7380" evidence="2">
    <location>
        <begin position="4"/>
        <end position="176"/>
    </location>
</feature>
<proteinExistence type="predicted"/>
<dbReference type="RefSeq" id="WP_115897477.1">
    <property type="nucleotide sequence ID" value="NZ_QUNG01000005.1"/>
</dbReference>
<protein>
    <submittedName>
        <fullName evidence="3">Uncharacterized protein DUF4209</fullName>
    </submittedName>
</protein>
<dbReference type="OrthoDB" id="5519791at2"/>
<dbReference type="InterPro" id="IPR055804">
    <property type="entry name" value="DUF7380"/>
</dbReference>
<dbReference type="SUPFAM" id="SSF48452">
    <property type="entry name" value="TPR-like"/>
    <property type="match status" value="1"/>
</dbReference>
<comment type="caution">
    <text evidence="3">The sequence shown here is derived from an EMBL/GenBank/DDBJ whole genome shotgun (WGS) entry which is preliminary data.</text>
</comment>
<gene>
    <name evidence="3" type="ORF">DFP81_105160</name>
</gene>
<evidence type="ECO:0000259" key="2">
    <source>
        <dbReference type="Pfam" id="PF24098"/>
    </source>
</evidence>
<dbReference type="EMBL" id="QUNG01000005">
    <property type="protein sequence ID" value="REG83794.1"/>
    <property type="molecule type" value="Genomic_DNA"/>
</dbReference>
<keyword evidence="4" id="KW-1185">Reference proteome</keyword>
<dbReference type="InterPro" id="IPR025209">
    <property type="entry name" value="DUF4209"/>
</dbReference>
<feature type="domain" description="DUF4209" evidence="1">
    <location>
        <begin position="505"/>
        <end position="595"/>
    </location>
</feature>